<dbReference type="SUPFAM" id="SSF47384">
    <property type="entry name" value="Homodimeric domain of signal transducing histidine kinase"/>
    <property type="match status" value="1"/>
</dbReference>
<keyword evidence="6 12" id="KW-0812">Transmembrane</keyword>
<dbReference type="InterPro" id="IPR036890">
    <property type="entry name" value="HATPase_C_sf"/>
</dbReference>
<evidence type="ECO:0000256" key="2">
    <source>
        <dbReference type="ARBA" id="ARBA00004236"/>
    </source>
</evidence>
<dbReference type="PROSITE" id="PS50885">
    <property type="entry name" value="HAMP"/>
    <property type="match status" value="1"/>
</dbReference>
<feature type="domain" description="HAMP" evidence="14">
    <location>
        <begin position="281"/>
        <end position="333"/>
    </location>
</feature>
<evidence type="ECO:0000256" key="5">
    <source>
        <dbReference type="ARBA" id="ARBA00022679"/>
    </source>
</evidence>
<keyword evidence="5" id="KW-0808">Transferase</keyword>
<keyword evidence="7 15" id="KW-0418">Kinase</keyword>
<evidence type="ECO:0000256" key="6">
    <source>
        <dbReference type="ARBA" id="ARBA00022692"/>
    </source>
</evidence>
<keyword evidence="9" id="KW-0902">Two-component regulatory system</keyword>
<dbReference type="Pfam" id="PF00512">
    <property type="entry name" value="HisKA"/>
    <property type="match status" value="1"/>
</dbReference>
<keyword evidence="4" id="KW-0597">Phosphoprotein</keyword>
<keyword evidence="8 12" id="KW-1133">Transmembrane helix</keyword>
<evidence type="ECO:0000256" key="12">
    <source>
        <dbReference type="SAM" id="Phobius"/>
    </source>
</evidence>
<name>A0ABT7TH34_9MICO</name>
<dbReference type="InterPro" id="IPR005467">
    <property type="entry name" value="His_kinase_dom"/>
</dbReference>
<feature type="compositionally biased region" description="Low complexity" evidence="11">
    <location>
        <begin position="8"/>
        <end position="40"/>
    </location>
</feature>
<evidence type="ECO:0000256" key="1">
    <source>
        <dbReference type="ARBA" id="ARBA00000085"/>
    </source>
</evidence>
<evidence type="ECO:0000256" key="10">
    <source>
        <dbReference type="ARBA" id="ARBA00035305"/>
    </source>
</evidence>
<feature type="compositionally biased region" description="Basic residues" evidence="11">
    <location>
        <begin position="41"/>
        <end position="52"/>
    </location>
</feature>
<evidence type="ECO:0000256" key="3">
    <source>
        <dbReference type="ARBA" id="ARBA00012438"/>
    </source>
</evidence>
<dbReference type="NCBIfam" id="NF040691">
    <property type="entry name" value="MtrAB_MtrB"/>
    <property type="match status" value="1"/>
</dbReference>
<dbReference type="EC" id="2.7.13.3" evidence="3"/>
<dbReference type="PROSITE" id="PS50109">
    <property type="entry name" value="HIS_KIN"/>
    <property type="match status" value="1"/>
</dbReference>
<evidence type="ECO:0000313" key="15">
    <source>
        <dbReference type="EMBL" id="MDM7888873.1"/>
    </source>
</evidence>
<dbReference type="PANTHER" id="PTHR43711:SF1">
    <property type="entry name" value="HISTIDINE KINASE 1"/>
    <property type="match status" value="1"/>
</dbReference>
<sequence length="593" mass="63790">MAATGHDPAATSGPSAQGSSAQGSSAQSSSTQSSWAQAPSGRRRPSGRAAGLRRRLRRWVRRGWYAVAWLWRRSLMVRSVAITVATTGLAVAVIGTAVMISISNNVYAQRRDQIESESARATVVAQGIFDAATAAEDNNQTELETLQSEAQQAILSNTTSPGGTSIAIERTPGQSTPQTLQNLASQGFPDAVITDDLRREVAKDTGRLSLQPVQLDDGGRREPGLAVGSVLQVPSAGQYELYIVYDLSDAQQTLDFVSQTLSVGGVALIVLIALVTSLVVRLVVVPIRGAAETSRKIAAGRLDERIPVRGHDDIAILARSFNDMADAVSRQITQLAELSRVQQRFVSDVSHELRTPLTTIRLAGDMLYDSRHAFEPSVSRSAELLHTQVERFELLLADLLEISRYDAQAVQLDTEPVVPAALAADIVEEFRPLAERAGVDLQLVTPGGHTTMRLDAKRIRRILRNLVGNAIEHGDAKPVQVVVDSDSRSVAIAVRDQGVGMPPEDAARVFDRFWRADPSRKRTIGGTGLGLAISLGDANLHGGRIDVWSRPGEGSTFVLTLPRGESLGTATSAIPLPELDETYDGPRAVREDH</sequence>
<feature type="domain" description="Histidine kinase" evidence="13">
    <location>
        <begin position="348"/>
        <end position="565"/>
    </location>
</feature>
<dbReference type="SUPFAM" id="SSF55874">
    <property type="entry name" value="ATPase domain of HSP90 chaperone/DNA topoisomerase II/histidine kinase"/>
    <property type="match status" value="1"/>
</dbReference>
<dbReference type="SMART" id="SM00304">
    <property type="entry name" value="HAMP"/>
    <property type="match status" value="1"/>
</dbReference>
<dbReference type="SUPFAM" id="SSF158472">
    <property type="entry name" value="HAMP domain-like"/>
    <property type="match status" value="1"/>
</dbReference>
<dbReference type="InterPro" id="IPR036097">
    <property type="entry name" value="HisK_dim/P_sf"/>
</dbReference>
<accession>A0ABT7TH34</accession>
<dbReference type="PRINTS" id="PR00344">
    <property type="entry name" value="BCTRLSENSOR"/>
</dbReference>
<comment type="subcellular location">
    <subcellularLocation>
        <location evidence="2">Cell membrane</location>
    </subcellularLocation>
</comment>
<dbReference type="EMBL" id="JAUCMM010000006">
    <property type="protein sequence ID" value="MDM7888873.1"/>
    <property type="molecule type" value="Genomic_DNA"/>
</dbReference>
<dbReference type="CDD" id="cd00082">
    <property type="entry name" value="HisKA"/>
    <property type="match status" value="1"/>
</dbReference>
<dbReference type="Gene3D" id="6.10.340.10">
    <property type="match status" value="1"/>
</dbReference>
<proteinExistence type="predicted"/>
<evidence type="ECO:0000256" key="11">
    <source>
        <dbReference type="SAM" id="MobiDB-lite"/>
    </source>
</evidence>
<comment type="caution">
    <text evidence="15">The sequence shown here is derived from an EMBL/GenBank/DDBJ whole genome shotgun (WGS) entry which is preliminary data.</text>
</comment>
<dbReference type="InterPro" id="IPR003660">
    <property type="entry name" value="HAMP_dom"/>
</dbReference>
<dbReference type="InterPro" id="IPR003661">
    <property type="entry name" value="HisK_dim/P_dom"/>
</dbReference>
<dbReference type="InterPro" id="IPR004358">
    <property type="entry name" value="Sig_transdc_His_kin-like_C"/>
</dbReference>
<organism evidence="15 16">
    <name type="scientific">Curtobacterium subtropicum</name>
    <dbReference type="NCBI Taxonomy" id="3055138"/>
    <lineage>
        <taxon>Bacteria</taxon>
        <taxon>Bacillati</taxon>
        <taxon>Actinomycetota</taxon>
        <taxon>Actinomycetes</taxon>
        <taxon>Micrococcales</taxon>
        <taxon>Microbacteriaceae</taxon>
        <taxon>Curtobacterium</taxon>
    </lineage>
</organism>
<dbReference type="Gene3D" id="3.30.565.10">
    <property type="entry name" value="Histidine kinase-like ATPase, C-terminal domain"/>
    <property type="match status" value="1"/>
</dbReference>
<dbReference type="CDD" id="cd06225">
    <property type="entry name" value="HAMP"/>
    <property type="match status" value="1"/>
</dbReference>
<evidence type="ECO:0000256" key="9">
    <source>
        <dbReference type="ARBA" id="ARBA00023012"/>
    </source>
</evidence>
<evidence type="ECO:0000256" key="7">
    <source>
        <dbReference type="ARBA" id="ARBA00022777"/>
    </source>
</evidence>
<dbReference type="InterPro" id="IPR003594">
    <property type="entry name" value="HATPase_dom"/>
</dbReference>
<feature type="transmembrane region" description="Helical" evidence="12">
    <location>
        <begin position="261"/>
        <end position="287"/>
    </location>
</feature>
<dbReference type="GO" id="GO:0016301">
    <property type="term" value="F:kinase activity"/>
    <property type="evidence" value="ECO:0007669"/>
    <property type="project" value="UniProtKB-KW"/>
</dbReference>
<evidence type="ECO:0000256" key="8">
    <source>
        <dbReference type="ARBA" id="ARBA00022989"/>
    </source>
</evidence>
<feature type="transmembrane region" description="Helical" evidence="12">
    <location>
        <begin position="80"/>
        <end position="102"/>
    </location>
</feature>
<feature type="region of interest" description="Disordered" evidence="11">
    <location>
        <begin position="1"/>
        <end position="52"/>
    </location>
</feature>
<evidence type="ECO:0000256" key="4">
    <source>
        <dbReference type="ARBA" id="ARBA00022553"/>
    </source>
</evidence>
<dbReference type="CDD" id="cd00075">
    <property type="entry name" value="HATPase"/>
    <property type="match status" value="1"/>
</dbReference>
<dbReference type="Gene3D" id="1.10.287.130">
    <property type="match status" value="1"/>
</dbReference>
<comment type="catalytic activity">
    <reaction evidence="1">
        <text>ATP + protein L-histidine = ADP + protein N-phospho-L-histidine.</text>
        <dbReference type="EC" id="2.7.13.3"/>
    </reaction>
</comment>
<reference evidence="15 16" key="1">
    <citation type="submission" date="2023-06" db="EMBL/GenBank/DDBJ databases">
        <authorList>
            <person name="Feng G."/>
            <person name="Li J."/>
            <person name="Zhu H."/>
        </authorList>
    </citation>
    <scope>NUCLEOTIDE SEQUENCE [LARGE SCALE GENOMIC DNA]</scope>
    <source>
        <strain evidence="15 16">RHCJP20</strain>
    </source>
</reference>
<dbReference type="Pfam" id="PF02518">
    <property type="entry name" value="HATPase_c"/>
    <property type="match status" value="1"/>
</dbReference>
<dbReference type="InterPro" id="IPR050736">
    <property type="entry name" value="Sensor_HK_Regulatory"/>
</dbReference>
<dbReference type="InterPro" id="IPR047669">
    <property type="entry name" value="MtrAB_MtrB"/>
</dbReference>
<keyword evidence="12" id="KW-0472">Membrane</keyword>
<evidence type="ECO:0000259" key="13">
    <source>
        <dbReference type="PROSITE" id="PS50109"/>
    </source>
</evidence>
<evidence type="ECO:0000313" key="16">
    <source>
        <dbReference type="Proteomes" id="UP001235720"/>
    </source>
</evidence>
<dbReference type="PANTHER" id="PTHR43711">
    <property type="entry name" value="TWO-COMPONENT HISTIDINE KINASE"/>
    <property type="match status" value="1"/>
</dbReference>
<gene>
    <name evidence="15" type="primary">mtrB</name>
    <name evidence="15" type="ORF">QUG98_10445</name>
</gene>
<evidence type="ECO:0000259" key="14">
    <source>
        <dbReference type="PROSITE" id="PS50885"/>
    </source>
</evidence>
<dbReference type="SMART" id="SM00387">
    <property type="entry name" value="HATPase_c"/>
    <property type="match status" value="1"/>
</dbReference>
<dbReference type="Pfam" id="PF00672">
    <property type="entry name" value="HAMP"/>
    <property type="match status" value="1"/>
</dbReference>
<protein>
    <recommendedName>
        <fullName evidence="10">Sensor histidine kinase MtrB</fullName>
        <ecNumber evidence="3">2.7.13.3</ecNumber>
    </recommendedName>
</protein>
<dbReference type="SMART" id="SM00388">
    <property type="entry name" value="HisKA"/>
    <property type="match status" value="1"/>
</dbReference>
<dbReference type="Proteomes" id="UP001235720">
    <property type="component" value="Unassembled WGS sequence"/>
</dbReference>
<keyword evidence="16" id="KW-1185">Reference proteome</keyword>